<name>A0A974DDG3_XENLA</name>
<evidence type="ECO:0000256" key="7">
    <source>
        <dbReference type="ARBA" id="ARBA00023136"/>
    </source>
</evidence>
<evidence type="ECO:0000256" key="5">
    <source>
        <dbReference type="ARBA" id="ARBA00022989"/>
    </source>
</evidence>
<evidence type="ECO:0000256" key="10">
    <source>
        <dbReference type="RuleBase" id="RU000688"/>
    </source>
</evidence>
<dbReference type="InterPro" id="IPR017452">
    <property type="entry name" value="GPCR_Rhodpsn_7TM"/>
</dbReference>
<dbReference type="PROSITE" id="PS00237">
    <property type="entry name" value="G_PROTEIN_RECEP_F1_1"/>
    <property type="match status" value="1"/>
</dbReference>
<gene>
    <name evidence="13" type="ORF">XELAEV_18018700mg</name>
</gene>
<sequence length="398" mass="45329">MTFSLNVISYINIIRTILHIKSKHGRQKAFSTCTSHFTVLIIFYGSAFWMYMRPPSESESLDPVFSVFYVAVTPMLNPLIYSLRNKETTLDDFILTGLSTKHSIEFPLFMLFLVIYVFSFLSNISMTLLIGAVPKLHTPMYFFLSHLSLIDMCYSSTILPKMLSDFLTKQKYISFRACATQMFFFAMFATSECFMVTAMAYDRYVAICQPLLYHINMNNTFCWLLVIGSYMSSLVASVTHTVAIFSFPLCGSHEINHFYCDIPPLLKLICKHSHARKSVIFSLSLAMGIVSLFIILTSYVYIISTILGIQSTHGRSKAFSTCASHLTVVILFYSSVFCIYFSPSLGLELGNIDKFFSIFYSVASPLLNPLIYSFKNTEVKNALKHFLILNIKMKHLNT</sequence>
<dbReference type="PROSITE" id="PS50262">
    <property type="entry name" value="G_PROTEIN_RECEP_F1_2"/>
    <property type="match status" value="2"/>
</dbReference>
<dbReference type="PRINTS" id="PR00245">
    <property type="entry name" value="OLFACTORYR"/>
</dbReference>
<feature type="transmembrane region" description="Helical" evidence="11">
    <location>
        <begin position="355"/>
        <end position="374"/>
    </location>
</feature>
<protein>
    <recommendedName>
        <fullName evidence="11">Olfactory receptor</fullName>
    </recommendedName>
</protein>
<feature type="transmembrane region" description="Helical" evidence="11">
    <location>
        <begin position="64"/>
        <end position="83"/>
    </location>
</feature>
<feature type="domain" description="G-protein coupled receptors family 1 profile" evidence="12">
    <location>
        <begin position="122"/>
        <end position="372"/>
    </location>
</feature>
<feature type="transmembrane region" description="Helical" evidence="11">
    <location>
        <begin position="323"/>
        <end position="343"/>
    </location>
</feature>
<evidence type="ECO:0000256" key="8">
    <source>
        <dbReference type="ARBA" id="ARBA00023170"/>
    </source>
</evidence>
<evidence type="ECO:0000259" key="12">
    <source>
        <dbReference type="PROSITE" id="PS50262"/>
    </source>
</evidence>
<keyword evidence="2 11" id="KW-1003">Cell membrane</keyword>
<dbReference type="InterPro" id="IPR050516">
    <property type="entry name" value="Olfactory_GPCR"/>
</dbReference>
<dbReference type="Pfam" id="PF13853">
    <property type="entry name" value="7tm_4"/>
    <property type="match status" value="2"/>
</dbReference>
<feature type="transmembrane region" description="Helical" evidence="11">
    <location>
        <begin position="104"/>
        <end position="133"/>
    </location>
</feature>
<evidence type="ECO:0000313" key="14">
    <source>
        <dbReference type="Proteomes" id="UP000694892"/>
    </source>
</evidence>
<keyword evidence="7 11" id="KW-0472">Membrane</keyword>
<evidence type="ECO:0000256" key="3">
    <source>
        <dbReference type="ARBA" id="ARBA00022692"/>
    </source>
</evidence>
<evidence type="ECO:0000256" key="11">
    <source>
        <dbReference type="RuleBase" id="RU363047"/>
    </source>
</evidence>
<dbReference type="InterPro" id="IPR000276">
    <property type="entry name" value="GPCR_Rhodpsn"/>
</dbReference>
<keyword evidence="11" id="KW-0716">Sensory transduction</keyword>
<reference evidence="14" key="1">
    <citation type="journal article" date="2016" name="Nature">
        <title>Genome evolution in the allotetraploid frog Xenopus laevis.</title>
        <authorList>
            <person name="Session A.M."/>
            <person name="Uno Y."/>
            <person name="Kwon T."/>
            <person name="Chapman J.A."/>
            <person name="Toyoda A."/>
            <person name="Takahashi S."/>
            <person name="Fukui A."/>
            <person name="Hikosaka A."/>
            <person name="Suzuki A."/>
            <person name="Kondo M."/>
            <person name="van Heeringen S.J."/>
            <person name="Quigley I."/>
            <person name="Heinz S."/>
            <person name="Ogino H."/>
            <person name="Ochi H."/>
            <person name="Hellsten U."/>
            <person name="Lyons J.B."/>
            <person name="Simakov O."/>
            <person name="Putnam N."/>
            <person name="Stites J."/>
            <person name="Kuroki Y."/>
            <person name="Tanaka T."/>
            <person name="Michiue T."/>
            <person name="Watanabe M."/>
            <person name="Bogdanovic O."/>
            <person name="Lister R."/>
            <person name="Georgiou G."/>
            <person name="Paranjpe S.S."/>
            <person name="van Kruijsbergen I."/>
            <person name="Shu S."/>
            <person name="Carlson J."/>
            <person name="Kinoshita T."/>
            <person name="Ohta Y."/>
            <person name="Mawaribuchi S."/>
            <person name="Jenkins J."/>
            <person name="Grimwood J."/>
            <person name="Schmutz J."/>
            <person name="Mitros T."/>
            <person name="Mozaffari S.V."/>
            <person name="Suzuki Y."/>
            <person name="Haramoto Y."/>
            <person name="Yamamoto T.S."/>
            <person name="Takagi C."/>
            <person name="Heald R."/>
            <person name="Miller K."/>
            <person name="Haudenschild C."/>
            <person name="Kitzman J."/>
            <person name="Nakayama T."/>
            <person name="Izutsu Y."/>
            <person name="Robert J."/>
            <person name="Fortriede J."/>
            <person name="Burns K."/>
            <person name="Lotay V."/>
            <person name="Karimi K."/>
            <person name="Yasuoka Y."/>
            <person name="Dichmann D.S."/>
            <person name="Flajnik M.F."/>
            <person name="Houston D.W."/>
            <person name="Shendure J."/>
            <person name="DuPasquier L."/>
            <person name="Vize P.D."/>
            <person name="Zorn A.M."/>
            <person name="Ito M."/>
            <person name="Marcotte E.M."/>
            <person name="Wallingford J.B."/>
            <person name="Ito Y."/>
            <person name="Asashima M."/>
            <person name="Ueno N."/>
            <person name="Matsuda Y."/>
            <person name="Veenstra G.J."/>
            <person name="Fujiyama A."/>
            <person name="Harland R.M."/>
            <person name="Taira M."/>
            <person name="Rokhsar D.S."/>
        </authorList>
    </citation>
    <scope>NUCLEOTIDE SEQUENCE [LARGE SCALE GENOMIC DNA]</scope>
    <source>
        <strain evidence="14">J</strain>
    </source>
</reference>
<dbReference type="OMA" id="ATSECFM"/>
<comment type="similarity">
    <text evidence="10">Belongs to the G-protein coupled receptor 1 family.</text>
</comment>
<feature type="transmembrane region" description="Helical" evidence="11">
    <location>
        <begin position="221"/>
        <end position="247"/>
    </location>
</feature>
<evidence type="ECO:0000313" key="13">
    <source>
        <dbReference type="EMBL" id="OCT90084.1"/>
    </source>
</evidence>
<dbReference type="SMART" id="SM01381">
    <property type="entry name" value="7TM_GPCR_Srsx"/>
    <property type="match status" value="1"/>
</dbReference>
<feature type="transmembrane region" description="Helical" evidence="11">
    <location>
        <begin position="279"/>
        <end position="303"/>
    </location>
</feature>
<proteinExistence type="inferred from homology"/>
<dbReference type="Gene3D" id="1.20.1070.10">
    <property type="entry name" value="Rhodopsin 7-helix transmembrane proteins"/>
    <property type="match status" value="2"/>
</dbReference>
<keyword evidence="8 10" id="KW-0675">Receptor</keyword>
<evidence type="ECO:0000256" key="9">
    <source>
        <dbReference type="ARBA" id="ARBA00023224"/>
    </source>
</evidence>
<keyword evidence="5 11" id="KW-1133">Transmembrane helix</keyword>
<evidence type="ECO:0000256" key="6">
    <source>
        <dbReference type="ARBA" id="ARBA00023040"/>
    </source>
</evidence>
<keyword evidence="4 11" id="KW-0552">Olfaction</keyword>
<dbReference type="GO" id="GO:0004930">
    <property type="term" value="F:G protein-coupled receptor activity"/>
    <property type="evidence" value="ECO:0007669"/>
    <property type="project" value="UniProtKB-KW"/>
</dbReference>
<feature type="transmembrane region" description="Helical" evidence="11">
    <location>
        <begin position="29"/>
        <end position="52"/>
    </location>
</feature>
<evidence type="ECO:0000256" key="2">
    <source>
        <dbReference type="ARBA" id="ARBA00022475"/>
    </source>
</evidence>
<dbReference type="SUPFAM" id="SSF81321">
    <property type="entry name" value="Family A G protein-coupled receptor-like"/>
    <property type="match status" value="2"/>
</dbReference>
<feature type="transmembrane region" description="Helical" evidence="11">
    <location>
        <begin position="180"/>
        <end position="201"/>
    </location>
</feature>
<dbReference type="EMBL" id="CM004470">
    <property type="protein sequence ID" value="OCT90084.1"/>
    <property type="molecule type" value="Genomic_DNA"/>
</dbReference>
<dbReference type="PRINTS" id="PR00237">
    <property type="entry name" value="GPCRRHODOPSN"/>
</dbReference>
<feature type="domain" description="G-protein coupled receptors family 1 profile" evidence="12">
    <location>
        <begin position="1"/>
        <end position="81"/>
    </location>
</feature>
<dbReference type="FunFam" id="1.20.1070.10:FF:000003">
    <property type="entry name" value="Olfactory receptor"/>
    <property type="match status" value="1"/>
</dbReference>
<dbReference type="PANTHER" id="PTHR26452">
    <property type="entry name" value="OLFACTORY RECEPTOR"/>
    <property type="match status" value="1"/>
</dbReference>
<organism evidence="13 14">
    <name type="scientific">Xenopus laevis</name>
    <name type="common">African clawed frog</name>
    <dbReference type="NCBI Taxonomy" id="8355"/>
    <lineage>
        <taxon>Eukaryota</taxon>
        <taxon>Metazoa</taxon>
        <taxon>Chordata</taxon>
        <taxon>Craniata</taxon>
        <taxon>Vertebrata</taxon>
        <taxon>Euteleostomi</taxon>
        <taxon>Amphibia</taxon>
        <taxon>Batrachia</taxon>
        <taxon>Anura</taxon>
        <taxon>Pipoidea</taxon>
        <taxon>Pipidae</taxon>
        <taxon>Xenopodinae</taxon>
        <taxon>Xenopus</taxon>
        <taxon>Xenopus</taxon>
    </lineage>
</organism>
<accession>A0A974DDG3</accession>
<dbReference type="GO" id="GO:0004984">
    <property type="term" value="F:olfactory receptor activity"/>
    <property type="evidence" value="ECO:0007669"/>
    <property type="project" value="InterPro"/>
</dbReference>
<evidence type="ECO:0000256" key="1">
    <source>
        <dbReference type="ARBA" id="ARBA00004651"/>
    </source>
</evidence>
<dbReference type="InterPro" id="IPR000725">
    <property type="entry name" value="Olfact_rcpt"/>
</dbReference>
<comment type="subcellular location">
    <subcellularLocation>
        <location evidence="1 11">Cell membrane</location>
        <topology evidence="1 11">Multi-pass membrane protein</topology>
    </subcellularLocation>
</comment>
<dbReference type="AlphaFoldDB" id="A0A974DDG3"/>
<keyword evidence="3 10" id="KW-0812">Transmembrane</keyword>
<dbReference type="GO" id="GO:0005886">
    <property type="term" value="C:plasma membrane"/>
    <property type="evidence" value="ECO:0007669"/>
    <property type="project" value="UniProtKB-SubCell"/>
</dbReference>
<keyword evidence="6 10" id="KW-0297">G-protein coupled receptor</keyword>
<keyword evidence="9 10" id="KW-0807">Transducer</keyword>
<dbReference type="Proteomes" id="UP000694892">
    <property type="component" value="Chromosome 3L"/>
</dbReference>
<evidence type="ECO:0000256" key="4">
    <source>
        <dbReference type="ARBA" id="ARBA00022725"/>
    </source>
</evidence>